<organism evidence="4 5">
    <name type="scientific">Dictyobacter halimunensis</name>
    <dbReference type="NCBI Taxonomy" id="3026934"/>
    <lineage>
        <taxon>Bacteria</taxon>
        <taxon>Bacillati</taxon>
        <taxon>Chloroflexota</taxon>
        <taxon>Ktedonobacteria</taxon>
        <taxon>Ktedonobacterales</taxon>
        <taxon>Dictyobacteraceae</taxon>
        <taxon>Dictyobacter</taxon>
    </lineage>
</organism>
<dbReference type="RefSeq" id="WP_338258421.1">
    <property type="nucleotide sequence ID" value="NZ_BSRI01000002.1"/>
</dbReference>
<dbReference type="PANTHER" id="PTHR43818">
    <property type="entry name" value="BCDNA.GH03377"/>
    <property type="match status" value="1"/>
</dbReference>
<dbReference type="PANTHER" id="PTHR43818:SF11">
    <property type="entry name" value="BCDNA.GH03377"/>
    <property type="match status" value="1"/>
</dbReference>
<evidence type="ECO:0000256" key="1">
    <source>
        <dbReference type="ARBA" id="ARBA00023002"/>
    </source>
</evidence>
<feature type="domain" description="Gfo/Idh/MocA-like oxidoreductase N-terminal" evidence="2">
    <location>
        <begin position="5"/>
        <end position="119"/>
    </location>
</feature>
<proteinExistence type="predicted"/>
<evidence type="ECO:0000259" key="3">
    <source>
        <dbReference type="Pfam" id="PF22725"/>
    </source>
</evidence>
<dbReference type="InterPro" id="IPR000683">
    <property type="entry name" value="Gfo/Idh/MocA-like_OxRdtase_N"/>
</dbReference>
<evidence type="ECO:0000259" key="2">
    <source>
        <dbReference type="Pfam" id="PF01408"/>
    </source>
</evidence>
<dbReference type="InterPro" id="IPR050463">
    <property type="entry name" value="Gfo/Idh/MocA_oxidrdct_glycsds"/>
</dbReference>
<comment type="caution">
    <text evidence="4">The sequence shown here is derived from an EMBL/GenBank/DDBJ whole genome shotgun (WGS) entry which is preliminary data.</text>
</comment>
<sequence>MATKVKVGIIGTGMISRVYINGCRKFDILEIVACADIDMERARAAAQQWNIPTACTVEELLADPEIQIVINLTIPKVHAQVSLAAIAAGKSVFCEKPFAVTLEEGQRVLEAAQAKGVLLGNAPDTFLGESHQLCRKLIDEGEIGTPIAAFACFAMHAEGGGPNRDFMFQRGAGPLLDMGPYYLTDLINMLGPVQRVTGTVRTPFTEHIVQRGEHQGRRIAVETPTHITGVFDFAGGATGTLVFSYHMHRGHSLPRLEIYGTEGTISVPDPNLHGGLVRMSRGGEDWQDLPQPWSNDFTRGIGVADMAYALLEKRPNRASAELAYHVLETMLAFEQASLNGTHVQIASQPERPAPVLAGQLDRS</sequence>
<dbReference type="Gene3D" id="3.40.50.720">
    <property type="entry name" value="NAD(P)-binding Rossmann-like Domain"/>
    <property type="match status" value="1"/>
</dbReference>
<dbReference type="InterPro" id="IPR036291">
    <property type="entry name" value="NAD(P)-bd_dom_sf"/>
</dbReference>
<evidence type="ECO:0000313" key="5">
    <source>
        <dbReference type="Proteomes" id="UP001344906"/>
    </source>
</evidence>
<name>A0ABQ6G8F6_9CHLR</name>
<dbReference type="Gene3D" id="3.30.360.10">
    <property type="entry name" value="Dihydrodipicolinate Reductase, domain 2"/>
    <property type="match status" value="1"/>
</dbReference>
<dbReference type="SUPFAM" id="SSF55347">
    <property type="entry name" value="Glyceraldehyde-3-phosphate dehydrogenase-like, C-terminal domain"/>
    <property type="match status" value="1"/>
</dbReference>
<reference evidence="4 5" key="1">
    <citation type="submission" date="2023-02" db="EMBL/GenBank/DDBJ databases">
        <title>Dictyobacter halimunensis sp. nov., a new member of the class Ktedonobacteria from forest soil in a geothermal area.</title>
        <authorList>
            <person name="Rachmania M.K."/>
            <person name="Ningsih F."/>
            <person name="Sakai Y."/>
            <person name="Yabe S."/>
            <person name="Yokota A."/>
            <person name="Sjamsuridzal W."/>
        </authorList>
    </citation>
    <scope>NUCLEOTIDE SEQUENCE [LARGE SCALE GENOMIC DNA]</scope>
    <source>
        <strain evidence="4 5">S3.2.2.5</strain>
    </source>
</reference>
<dbReference type="Pfam" id="PF01408">
    <property type="entry name" value="GFO_IDH_MocA"/>
    <property type="match status" value="1"/>
</dbReference>
<dbReference type="InterPro" id="IPR055170">
    <property type="entry name" value="GFO_IDH_MocA-like_dom"/>
</dbReference>
<dbReference type="EMBL" id="BSRI01000002">
    <property type="protein sequence ID" value="GLV61118.1"/>
    <property type="molecule type" value="Genomic_DNA"/>
</dbReference>
<feature type="domain" description="GFO/IDH/MocA-like oxidoreductase" evidence="3">
    <location>
        <begin position="132"/>
        <end position="265"/>
    </location>
</feature>
<accession>A0ABQ6G8F6</accession>
<gene>
    <name evidence="4" type="ORF">KDH_79350</name>
</gene>
<keyword evidence="1" id="KW-0560">Oxidoreductase</keyword>
<dbReference type="SUPFAM" id="SSF51735">
    <property type="entry name" value="NAD(P)-binding Rossmann-fold domains"/>
    <property type="match status" value="1"/>
</dbReference>
<protein>
    <submittedName>
        <fullName evidence="4">Dehydrogenase</fullName>
    </submittedName>
</protein>
<evidence type="ECO:0000313" key="4">
    <source>
        <dbReference type="EMBL" id="GLV61118.1"/>
    </source>
</evidence>
<dbReference type="Proteomes" id="UP001344906">
    <property type="component" value="Unassembled WGS sequence"/>
</dbReference>
<keyword evidence="5" id="KW-1185">Reference proteome</keyword>
<dbReference type="Pfam" id="PF22725">
    <property type="entry name" value="GFO_IDH_MocA_C3"/>
    <property type="match status" value="1"/>
</dbReference>